<gene>
    <name evidence="6" type="ORF">PR048_009161</name>
</gene>
<keyword evidence="7" id="KW-1185">Reference proteome</keyword>
<dbReference type="PRINTS" id="PR00131">
    <property type="entry name" value="GLHYDRLASE1"/>
</dbReference>
<sequence>MSDRLSPSGRVAMNIPLRLALLLAIGWRVEARDLKFPNGFMMGASSAAYQVEGAWNTNGKGESIWDRLVHTQPSCIAQSQTGDVACDSYHKYKEDVKALKAIGFGYYRFSISWPRVLPTGDIANVNQDGVNYYNNLINELLANNIQPVVTMYHWDLPQHLQEFGGMSNNVFADYFEDYAYFLFSKFGDRVKWWITFNEPLSLVSGYMGDCFPPRVNSRRVGEYYVAHNLLMAHARAYHIYDKLFRTKQKGKIGISLNTEYAKPKSNSAADLEAVNRFLQFDLGWFAHPIFSSKGGYPPLMIERIANLSKAEGLRRSRLPNFSQAWIDLIKGSADFFGINMYTSKVVGAMQVTGLDDSSDMGHLTAEFDSSWPTSSVTWLRYTPFGMRGLLNWIHNEYGGNVPILVTENGWADSGNKTDTMRIRYYANYLASLLDAIYIDKIKVIGYVAWSITDNFEWSSGYT</sequence>
<organism evidence="6 7">
    <name type="scientific">Dryococelus australis</name>
    <dbReference type="NCBI Taxonomy" id="614101"/>
    <lineage>
        <taxon>Eukaryota</taxon>
        <taxon>Metazoa</taxon>
        <taxon>Ecdysozoa</taxon>
        <taxon>Arthropoda</taxon>
        <taxon>Hexapoda</taxon>
        <taxon>Insecta</taxon>
        <taxon>Pterygota</taxon>
        <taxon>Neoptera</taxon>
        <taxon>Polyneoptera</taxon>
        <taxon>Phasmatodea</taxon>
        <taxon>Verophasmatodea</taxon>
        <taxon>Anareolatae</taxon>
        <taxon>Phasmatidae</taxon>
        <taxon>Eurycanthinae</taxon>
        <taxon>Dryococelus</taxon>
    </lineage>
</organism>
<name>A0ABQ9I068_9NEOP</name>
<dbReference type="SUPFAM" id="SSF51445">
    <property type="entry name" value="(Trans)glycosidases"/>
    <property type="match status" value="1"/>
</dbReference>
<comment type="caution">
    <text evidence="6">The sequence shown here is derived from an EMBL/GenBank/DDBJ whole genome shotgun (WGS) entry which is preliminary data.</text>
</comment>
<dbReference type="PANTHER" id="PTHR10353">
    <property type="entry name" value="GLYCOSYL HYDROLASE"/>
    <property type="match status" value="1"/>
</dbReference>
<evidence type="ECO:0000256" key="2">
    <source>
        <dbReference type="ARBA" id="ARBA00022801"/>
    </source>
</evidence>
<dbReference type="InterPro" id="IPR033132">
    <property type="entry name" value="GH_1_N_CS"/>
</dbReference>
<dbReference type="Pfam" id="PF00232">
    <property type="entry name" value="Glyco_hydro_1"/>
    <property type="match status" value="1"/>
</dbReference>
<dbReference type="InterPro" id="IPR001360">
    <property type="entry name" value="Glyco_hydro_1"/>
</dbReference>
<keyword evidence="3" id="KW-0326">Glycosidase</keyword>
<comment type="similarity">
    <text evidence="1 4">Belongs to the glycosyl hydrolase 1 family.</text>
</comment>
<dbReference type="PANTHER" id="PTHR10353:SF36">
    <property type="entry name" value="LP05116P"/>
    <property type="match status" value="1"/>
</dbReference>
<feature type="signal peptide" evidence="5">
    <location>
        <begin position="1"/>
        <end position="31"/>
    </location>
</feature>
<evidence type="ECO:0000256" key="1">
    <source>
        <dbReference type="ARBA" id="ARBA00010838"/>
    </source>
</evidence>
<dbReference type="Gene3D" id="3.20.20.80">
    <property type="entry name" value="Glycosidases"/>
    <property type="match status" value="1"/>
</dbReference>
<evidence type="ECO:0000313" key="6">
    <source>
        <dbReference type="EMBL" id="KAJ8889660.1"/>
    </source>
</evidence>
<dbReference type="EMBL" id="JARBHB010000003">
    <property type="protein sequence ID" value="KAJ8889660.1"/>
    <property type="molecule type" value="Genomic_DNA"/>
</dbReference>
<protein>
    <submittedName>
        <fullName evidence="6">Uncharacterized protein</fullName>
    </submittedName>
</protein>
<feature type="chain" id="PRO_5045282148" evidence="5">
    <location>
        <begin position="32"/>
        <end position="462"/>
    </location>
</feature>
<keyword evidence="2" id="KW-0378">Hydrolase</keyword>
<accession>A0ABQ9I068</accession>
<evidence type="ECO:0000313" key="7">
    <source>
        <dbReference type="Proteomes" id="UP001159363"/>
    </source>
</evidence>
<dbReference type="PROSITE" id="PS00653">
    <property type="entry name" value="GLYCOSYL_HYDROL_F1_2"/>
    <property type="match status" value="1"/>
</dbReference>
<proteinExistence type="inferred from homology"/>
<dbReference type="InterPro" id="IPR017853">
    <property type="entry name" value="GH"/>
</dbReference>
<evidence type="ECO:0000256" key="4">
    <source>
        <dbReference type="RuleBase" id="RU003690"/>
    </source>
</evidence>
<evidence type="ECO:0000256" key="5">
    <source>
        <dbReference type="SAM" id="SignalP"/>
    </source>
</evidence>
<evidence type="ECO:0000256" key="3">
    <source>
        <dbReference type="ARBA" id="ARBA00023295"/>
    </source>
</evidence>
<keyword evidence="5" id="KW-0732">Signal</keyword>
<reference evidence="6 7" key="1">
    <citation type="submission" date="2023-02" db="EMBL/GenBank/DDBJ databases">
        <title>LHISI_Scaffold_Assembly.</title>
        <authorList>
            <person name="Stuart O.P."/>
            <person name="Cleave R."/>
            <person name="Magrath M.J.L."/>
            <person name="Mikheyev A.S."/>
        </authorList>
    </citation>
    <scope>NUCLEOTIDE SEQUENCE [LARGE SCALE GENOMIC DNA]</scope>
    <source>
        <strain evidence="6">Daus_M_001</strain>
        <tissue evidence="6">Leg muscle</tissue>
    </source>
</reference>
<dbReference type="Proteomes" id="UP001159363">
    <property type="component" value="Chromosome 3"/>
</dbReference>